<dbReference type="InterPro" id="IPR048142">
    <property type="entry name" value="QRL_CxxC_CxxC"/>
</dbReference>
<dbReference type="NCBIfam" id="NF041638">
    <property type="entry name" value="QRL_CxxC_CxxC"/>
    <property type="match status" value="1"/>
</dbReference>
<evidence type="ECO:0000313" key="1">
    <source>
        <dbReference type="EMBL" id="ELP69162.1"/>
    </source>
</evidence>
<dbReference type="STRING" id="85558.T45_01996"/>
<evidence type="ECO:0000313" key="2">
    <source>
        <dbReference type="Proteomes" id="UP000010931"/>
    </source>
</evidence>
<proteinExistence type="predicted"/>
<reference evidence="1 2" key="1">
    <citation type="journal article" date="2011" name="Plasmid">
        <title>Streptomyces turgidiscabies Car8 contains a modular pathogenicity island that shares virulence genes with other actinobacterial plant pathogens.</title>
        <authorList>
            <person name="Huguet-Tapia J.C."/>
            <person name="Badger J.H."/>
            <person name="Loria R."/>
            <person name="Pettis G.S."/>
        </authorList>
    </citation>
    <scope>NUCLEOTIDE SEQUENCE [LARGE SCALE GENOMIC DNA]</scope>
    <source>
        <strain evidence="1 2">Car8</strain>
    </source>
</reference>
<dbReference type="PATRIC" id="fig|698760.3.peg.2142"/>
<comment type="caution">
    <text evidence="1">The sequence shown here is derived from an EMBL/GenBank/DDBJ whole genome shotgun (WGS) entry which is preliminary data.</text>
</comment>
<sequence length="227" mass="25140">MSAAYGKCFDPTGALYGVPTFPWKFAPDDEQFATRRQLRARGLRPGGQPIAAQVMRVNRRTGTVRVAYLYRLELAKPVRPMTSRKWGALALAMLARRTCPNCRVIYSYCMPTSLGMCVLCAFPDTPADSAPTVNHPPSEEELAVNESSVRRIGVDAVAGPFRLAWDPARLSWVLAHGEQVRAVQEGFPVGKPAVHERLARAWADELLGPQPWQRPDRPLLLPLPRAA</sequence>
<name>L7FD29_STRT8</name>
<gene>
    <name evidence="1" type="ORF">STRTUCAR8_07486</name>
</gene>
<accession>L7FD29</accession>
<dbReference type="EMBL" id="AEJB01000170">
    <property type="protein sequence ID" value="ELP69162.1"/>
    <property type="molecule type" value="Genomic_DNA"/>
</dbReference>
<dbReference type="AlphaFoldDB" id="L7FD29"/>
<protein>
    <submittedName>
        <fullName evidence="1">Uncharacterized protein</fullName>
    </submittedName>
</protein>
<organism evidence="1 2">
    <name type="scientific">Streptomyces turgidiscabies (strain Car8)</name>
    <dbReference type="NCBI Taxonomy" id="698760"/>
    <lineage>
        <taxon>Bacteria</taxon>
        <taxon>Bacillati</taxon>
        <taxon>Actinomycetota</taxon>
        <taxon>Actinomycetes</taxon>
        <taxon>Kitasatosporales</taxon>
        <taxon>Streptomycetaceae</taxon>
        <taxon>Streptomyces</taxon>
    </lineage>
</organism>
<keyword evidence="2" id="KW-1185">Reference proteome</keyword>
<dbReference type="Proteomes" id="UP000010931">
    <property type="component" value="Unassembled WGS sequence"/>
</dbReference>